<dbReference type="GO" id="GO:0008658">
    <property type="term" value="F:penicillin binding"/>
    <property type="evidence" value="ECO:0007669"/>
    <property type="project" value="InterPro"/>
</dbReference>
<dbReference type="Gene3D" id="3.90.1310.10">
    <property type="entry name" value="Penicillin-binding protein 2a (Domain 2)"/>
    <property type="match status" value="1"/>
</dbReference>
<reference evidence="6 7" key="1">
    <citation type="submission" date="2020-07" db="EMBL/GenBank/DDBJ databases">
        <title>Vallitalea guaymasensis genome.</title>
        <authorList>
            <person name="Postec A."/>
        </authorList>
    </citation>
    <scope>NUCLEOTIDE SEQUENCE [LARGE SCALE GENOMIC DNA]</scope>
    <source>
        <strain evidence="6 7">Ra1766G1</strain>
    </source>
</reference>
<dbReference type="InterPro" id="IPR001460">
    <property type="entry name" value="PCN-bd_Tpept"/>
</dbReference>
<gene>
    <name evidence="6" type="ORF">HYG85_21805</name>
</gene>
<dbReference type="SUPFAM" id="SSF56601">
    <property type="entry name" value="beta-lactamase/transpeptidase-like"/>
    <property type="match status" value="1"/>
</dbReference>
<proteinExistence type="inferred from homology"/>
<dbReference type="SMART" id="SM00740">
    <property type="entry name" value="PASTA"/>
    <property type="match status" value="1"/>
</dbReference>
<dbReference type="InterPro" id="IPR005543">
    <property type="entry name" value="PASTA_dom"/>
</dbReference>
<dbReference type="InterPro" id="IPR036138">
    <property type="entry name" value="PBP_dimer_sf"/>
</dbReference>
<dbReference type="RefSeq" id="WP_113675244.1">
    <property type="nucleotide sequence ID" value="NZ_CP058561.1"/>
</dbReference>
<accession>A0A8J8MEI2</accession>
<feature type="transmembrane region" description="Helical" evidence="4">
    <location>
        <begin position="12"/>
        <end position="35"/>
    </location>
</feature>
<dbReference type="GO" id="GO:0005886">
    <property type="term" value="C:plasma membrane"/>
    <property type="evidence" value="ECO:0007669"/>
    <property type="project" value="TreeGrafter"/>
</dbReference>
<dbReference type="InterPro" id="IPR050515">
    <property type="entry name" value="Beta-lactam/transpept"/>
</dbReference>
<dbReference type="AlphaFoldDB" id="A0A8J8MEI2"/>
<comment type="similarity">
    <text evidence="2">Belongs to the transpeptidase family.</text>
</comment>
<evidence type="ECO:0000259" key="5">
    <source>
        <dbReference type="PROSITE" id="PS51178"/>
    </source>
</evidence>
<evidence type="ECO:0000256" key="1">
    <source>
        <dbReference type="ARBA" id="ARBA00004370"/>
    </source>
</evidence>
<dbReference type="SUPFAM" id="SSF54184">
    <property type="entry name" value="Penicillin-binding protein 2x (pbp-2x), c-terminal domain"/>
    <property type="match status" value="1"/>
</dbReference>
<keyword evidence="4" id="KW-1133">Transmembrane helix</keyword>
<dbReference type="Gene3D" id="3.30.450.330">
    <property type="match status" value="1"/>
</dbReference>
<keyword evidence="3 4" id="KW-0472">Membrane</keyword>
<dbReference type="InterPro" id="IPR012338">
    <property type="entry name" value="Beta-lactam/transpept-like"/>
</dbReference>
<dbReference type="PROSITE" id="PS51178">
    <property type="entry name" value="PASTA"/>
    <property type="match status" value="1"/>
</dbReference>
<evidence type="ECO:0000313" key="6">
    <source>
        <dbReference type="EMBL" id="QUH31413.1"/>
    </source>
</evidence>
<dbReference type="CDD" id="cd06576">
    <property type="entry name" value="PASTA_Pbp2x-like_1"/>
    <property type="match status" value="1"/>
</dbReference>
<sequence length="641" mass="71754">MFRTKTHNRKRTFFICSVYVLLLFILCFRVGYIMICRADFLQEKAEELHNRERVIKAERGSILDRNGIPIAVNKSVTCVSVIHNQITDKEKVIEVLCDKLEMDYDLVKKKVENKVALERIKMNVEKEVADEIREYDLDGIIIDEDYKRIYPFSTLGSHVIGFVGKDNQGIIGLEVKYDKYLKGEVGMILTRTNAKGIEIENLAESRKDPVAGYHLVTSMDVNIQKYAEQALEKVLISKNANRGSIIVMNPQNGEIYAMANKPDFNLNEPFDLGDLQIESSEEQQKILNQIWRNYCINDTYEPGSTFKVVTASAGLEEKVVKLDDTFFCPGYSIVADRRIRCHKAGGHGSETFVQGVQNSCNPVFMAVAERLGVDKFLKYFDKFGLLTKTGIDLPGEAVSIMHKKANIGPVELATMSFGQSFQITPLQLVRAGSAVVNGGKLITPHFGVEILNQDGEPIETLKYDNSKTAISKETSDTMANLLESVVSEGTGRRCYVPGYKVGGKTATSEKLPRSSNKYISSFLGFAPADNPQVIALVLVDEPEGIYYGGTVAAPVIRELYENILPYMGINPKYVQRDFDEFKVGEITIPDLLGENIDEAKKILKDIELEIVNIGNGETITEQFPLPNDKVNRDSKLILFAD</sequence>
<dbReference type="Gene3D" id="3.40.710.10">
    <property type="entry name" value="DD-peptidase/beta-lactamase superfamily"/>
    <property type="match status" value="1"/>
</dbReference>
<organism evidence="6 7">
    <name type="scientific">Vallitalea guaymasensis</name>
    <dbReference type="NCBI Taxonomy" id="1185412"/>
    <lineage>
        <taxon>Bacteria</taxon>
        <taxon>Bacillati</taxon>
        <taxon>Bacillota</taxon>
        <taxon>Clostridia</taxon>
        <taxon>Lachnospirales</taxon>
        <taxon>Vallitaleaceae</taxon>
        <taxon>Vallitalea</taxon>
    </lineage>
</organism>
<dbReference type="Proteomes" id="UP000677305">
    <property type="component" value="Chromosome"/>
</dbReference>
<dbReference type="Pfam" id="PF00905">
    <property type="entry name" value="Transpeptidase"/>
    <property type="match status" value="1"/>
</dbReference>
<evidence type="ECO:0000256" key="3">
    <source>
        <dbReference type="ARBA" id="ARBA00023136"/>
    </source>
</evidence>
<protein>
    <submittedName>
        <fullName evidence="6">PASTA domain-containing protein</fullName>
    </submittedName>
</protein>
<dbReference type="InterPro" id="IPR005311">
    <property type="entry name" value="PBP_dimer"/>
</dbReference>
<evidence type="ECO:0000256" key="2">
    <source>
        <dbReference type="ARBA" id="ARBA00007171"/>
    </source>
</evidence>
<dbReference type="PANTHER" id="PTHR30627">
    <property type="entry name" value="PEPTIDOGLYCAN D,D-TRANSPEPTIDASE"/>
    <property type="match status" value="1"/>
</dbReference>
<dbReference type="SUPFAM" id="SSF56519">
    <property type="entry name" value="Penicillin binding protein dimerisation domain"/>
    <property type="match status" value="1"/>
</dbReference>
<dbReference type="KEGG" id="vgu:HYG85_21805"/>
<dbReference type="EMBL" id="CP058561">
    <property type="protein sequence ID" value="QUH31413.1"/>
    <property type="molecule type" value="Genomic_DNA"/>
</dbReference>
<name>A0A8J8MEI2_9FIRM</name>
<keyword evidence="7" id="KW-1185">Reference proteome</keyword>
<evidence type="ECO:0000256" key="4">
    <source>
        <dbReference type="SAM" id="Phobius"/>
    </source>
</evidence>
<keyword evidence="4" id="KW-0812">Transmembrane</keyword>
<comment type="subcellular location">
    <subcellularLocation>
        <location evidence="1">Membrane</location>
    </subcellularLocation>
</comment>
<dbReference type="Pfam" id="PF03717">
    <property type="entry name" value="PBP_dimer"/>
    <property type="match status" value="1"/>
</dbReference>
<evidence type="ECO:0000313" key="7">
    <source>
        <dbReference type="Proteomes" id="UP000677305"/>
    </source>
</evidence>
<dbReference type="OrthoDB" id="9804124at2"/>
<dbReference type="GO" id="GO:0071555">
    <property type="term" value="P:cell wall organization"/>
    <property type="evidence" value="ECO:0007669"/>
    <property type="project" value="TreeGrafter"/>
</dbReference>
<dbReference type="PANTHER" id="PTHR30627:SF1">
    <property type="entry name" value="PEPTIDOGLYCAN D,D-TRANSPEPTIDASE FTSI"/>
    <property type="match status" value="1"/>
</dbReference>
<feature type="domain" description="PASTA" evidence="5">
    <location>
        <begin position="582"/>
        <end position="641"/>
    </location>
</feature>
<dbReference type="Pfam" id="PF03793">
    <property type="entry name" value="PASTA"/>
    <property type="match status" value="1"/>
</dbReference>